<dbReference type="AlphaFoldDB" id="A0A5R9Q2B5"/>
<organism evidence="2 3">
    <name type="scientific">Pseudoalteromonas phenolica</name>
    <dbReference type="NCBI Taxonomy" id="161398"/>
    <lineage>
        <taxon>Bacteria</taxon>
        <taxon>Pseudomonadati</taxon>
        <taxon>Pseudomonadota</taxon>
        <taxon>Gammaproteobacteria</taxon>
        <taxon>Alteromonadales</taxon>
        <taxon>Pseudoalteromonadaceae</taxon>
        <taxon>Pseudoalteromonas</taxon>
    </lineage>
</organism>
<comment type="caution">
    <text evidence="2">The sequence shown here is derived from an EMBL/GenBank/DDBJ whole genome shotgun (WGS) entry which is preliminary data.</text>
</comment>
<protein>
    <submittedName>
        <fullName evidence="2">Uncharacterized protein</fullName>
    </submittedName>
</protein>
<feature type="signal peptide" evidence="1">
    <location>
        <begin position="1"/>
        <end position="19"/>
    </location>
</feature>
<evidence type="ECO:0000256" key="1">
    <source>
        <dbReference type="SAM" id="SignalP"/>
    </source>
</evidence>
<gene>
    <name evidence="2" type="ORF">C1E24_12145</name>
</gene>
<name>A0A5R9Q2B5_9GAMM</name>
<dbReference type="Proteomes" id="UP000309186">
    <property type="component" value="Unassembled WGS sequence"/>
</dbReference>
<accession>A0A5R9Q2B5</accession>
<sequence length="183" mass="21141">MFKFMTSIMLLLVSKAAISTEIVEMEKLQFKSLYYKMMVDTYQQQDNSPLAGMGGTPVPYVLIYDVKNEKFVSDQEKYKLLKLDEIDNGAVLKIPTILSNKPKAHHYFDALKIPQLKHYIPDVNTKNEYIVIMSIPTIKEARGTEQLIKKTGMQNYVSLPKLVAHINKELKNKNWQIFKYTSS</sequence>
<feature type="chain" id="PRO_5024392904" evidence="1">
    <location>
        <begin position="20"/>
        <end position="183"/>
    </location>
</feature>
<reference evidence="2 3" key="1">
    <citation type="submission" date="2018-01" db="EMBL/GenBank/DDBJ databases">
        <title>Co-occurrence of chitin degradation, pigmentation and bioactivity in marine Pseudoalteromonas.</title>
        <authorList>
            <person name="Paulsen S."/>
            <person name="Gram L."/>
            <person name="Machado H."/>
        </authorList>
    </citation>
    <scope>NUCLEOTIDE SEQUENCE [LARGE SCALE GENOMIC DNA]</scope>
    <source>
        <strain evidence="2 3">S3663</strain>
    </source>
</reference>
<proteinExistence type="predicted"/>
<dbReference type="EMBL" id="PPSW01000017">
    <property type="protein sequence ID" value="TLX46752.1"/>
    <property type="molecule type" value="Genomic_DNA"/>
</dbReference>
<evidence type="ECO:0000313" key="2">
    <source>
        <dbReference type="EMBL" id="TLX46752.1"/>
    </source>
</evidence>
<evidence type="ECO:0000313" key="3">
    <source>
        <dbReference type="Proteomes" id="UP000309186"/>
    </source>
</evidence>
<keyword evidence="1" id="KW-0732">Signal</keyword>
<dbReference type="RefSeq" id="WP_138481794.1">
    <property type="nucleotide sequence ID" value="NZ_PPSW01000017.1"/>
</dbReference>